<reference evidence="1 2" key="1">
    <citation type="submission" date="2023-07" db="EMBL/GenBank/DDBJ databases">
        <title>Genomic Encyclopedia of Type Strains, Phase IV (KMG-IV): sequencing the most valuable type-strain genomes for metagenomic binning, comparative biology and taxonomic classification.</title>
        <authorList>
            <person name="Goeker M."/>
        </authorList>
    </citation>
    <scope>NUCLEOTIDE SEQUENCE [LARGE SCALE GENOMIC DNA]</scope>
    <source>
        <strain evidence="1 2">DSM 19922</strain>
    </source>
</reference>
<keyword evidence="2" id="KW-1185">Reference proteome</keyword>
<comment type="caution">
    <text evidence="1">The sequence shown here is derived from an EMBL/GenBank/DDBJ whole genome shotgun (WGS) entry which is preliminary data.</text>
</comment>
<dbReference type="Proteomes" id="UP001244552">
    <property type="component" value="Unassembled WGS sequence"/>
</dbReference>
<accession>A0ABU0MPI9</accession>
<organism evidence="1 2">
    <name type="scientific">Azospirillum picis</name>
    <dbReference type="NCBI Taxonomy" id="488438"/>
    <lineage>
        <taxon>Bacteria</taxon>
        <taxon>Pseudomonadati</taxon>
        <taxon>Pseudomonadota</taxon>
        <taxon>Alphaproteobacteria</taxon>
        <taxon>Rhodospirillales</taxon>
        <taxon>Azospirillaceae</taxon>
        <taxon>Azospirillum</taxon>
    </lineage>
</organism>
<dbReference type="EMBL" id="JAUSVU010000017">
    <property type="protein sequence ID" value="MDQ0535388.1"/>
    <property type="molecule type" value="Genomic_DNA"/>
</dbReference>
<sequence length="63" mass="6694">MTGQDLRAALVRLYGEGSDYHLVEAAHSDLGAPKSGLYKALRGEPIAVKVPLETVLRVKGAFG</sequence>
<name>A0ABU0MPI9_9PROT</name>
<proteinExistence type="predicted"/>
<evidence type="ECO:0000313" key="2">
    <source>
        <dbReference type="Proteomes" id="UP001244552"/>
    </source>
</evidence>
<evidence type="ECO:0000313" key="1">
    <source>
        <dbReference type="EMBL" id="MDQ0535388.1"/>
    </source>
</evidence>
<protein>
    <submittedName>
        <fullName evidence="1">Uncharacterized protein</fullName>
    </submittedName>
</protein>
<gene>
    <name evidence="1" type="ORF">QO018_004266</name>
</gene>